<evidence type="ECO:0000313" key="1">
    <source>
        <dbReference type="EMBL" id="AAX31121.1"/>
    </source>
</evidence>
<name>Q5BQR5_SCHJA</name>
<protein>
    <submittedName>
        <fullName evidence="1">SJCHGC09836 protein</fullName>
    </submittedName>
</protein>
<dbReference type="EMBL" id="AY915900">
    <property type="protein sequence ID" value="AAX31121.1"/>
    <property type="molecule type" value="mRNA"/>
</dbReference>
<proteinExistence type="evidence at transcript level"/>
<accession>Q5BQR5</accession>
<sequence length="82" mass="9241">MIIPSAVSEAYQPLSDLAFGGESVTCHIERMCCLVCPGISVTKYKDSRKNYLKGILSIKFCRIVQIGQNQENKYPRNTKRSI</sequence>
<reference evidence="1" key="2">
    <citation type="journal article" date="2006" name="PLoS Pathog.">
        <title>New perspectives on host-parasite interplay by comparative transcriptomic and proteomic analyses of Schistosoma japonicum.</title>
        <authorList>
            <person name="Liu F."/>
            <person name="Lu J."/>
            <person name="Hu W."/>
            <person name="Wang S.Y."/>
            <person name="Cui S.J."/>
            <person name="Chi M."/>
            <person name="Yan Q."/>
            <person name="Wang X.R."/>
            <person name="Song H.D."/>
            <person name="Xu X.N."/>
            <person name="Wang J.J."/>
            <person name="Zhang X.L."/>
            <person name="Zhang X."/>
            <person name="Wang Z.Q."/>
            <person name="Xue C.L."/>
            <person name="Brindley P.J."/>
            <person name="McManus D.P."/>
            <person name="Yang P.Y."/>
            <person name="Feng Z."/>
            <person name="Chen Z."/>
            <person name="Han Z.G."/>
        </authorList>
    </citation>
    <scope>NUCLEOTIDE SEQUENCE</scope>
</reference>
<dbReference type="AlphaFoldDB" id="Q5BQR5"/>
<reference evidence="1" key="1">
    <citation type="submission" date="2005-01" db="EMBL/GenBank/DDBJ databases">
        <authorList>
            <person name="Han Z."/>
        </authorList>
    </citation>
    <scope>NUCLEOTIDE SEQUENCE</scope>
</reference>
<organism evidence="1">
    <name type="scientific">Schistosoma japonicum</name>
    <name type="common">Blood fluke</name>
    <dbReference type="NCBI Taxonomy" id="6182"/>
    <lineage>
        <taxon>Eukaryota</taxon>
        <taxon>Metazoa</taxon>
        <taxon>Spiralia</taxon>
        <taxon>Lophotrochozoa</taxon>
        <taxon>Platyhelminthes</taxon>
        <taxon>Trematoda</taxon>
        <taxon>Digenea</taxon>
        <taxon>Strigeidida</taxon>
        <taxon>Schistosomatoidea</taxon>
        <taxon>Schistosomatidae</taxon>
        <taxon>Schistosoma</taxon>
    </lineage>
</organism>